<dbReference type="OrthoDB" id="5982228at2759"/>
<dbReference type="AlphaFoldDB" id="A0A7R8CD08"/>
<dbReference type="GO" id="GO:0016020">
    <property type="term" value="C:membrane"/>
    <property type="evidence" value="ECO:0007669"/>
    <property type="project" value="UniProtKB-SubCell"/>
</dbReference>
<accession>A0A7R8CD08</accession>
<evidence type="ECO:0000313" key="5">
    <source>
        <dbReference type="EMBL" id="CAF2769029.1"/>
    </source>
</evidence>
<keyword evidence="3" id="KW-1133">Transmembrane helix</keyword>
<dbReference type="Pfam" id="PF13520">
    <property type="entry name" value="AA_permease_2"/>
    <property type="match status" value="2"/>
</dbReference>
<keyword evidence="4" id="KW-0472">Membrane</keyword>
<dbReference type="Gene3D" id="1.20.1740.10">
    <property type="entry name" value="Amino acid/polyamine transporter I"/>
    <property type="match status" value="2"/>
</dbReference>
<organism evidence="5 6">
    <name type="scientific">Lepeophtheirus salmonis</name>
    <name type="common">Salmon louse</name>
    <name type="synonym">Caligus salmonis</name>
    <dbReference type="NCBI Taxonomy" id="72036"/>
    <lineage>
        <taxon>Eukaryota</taxon>
        <taxon>Metazoa</taxon>
        <taxon>Ecdysozoa</taxon>
        <taxon>Arthropoda</taxon>
        <taxon>Crustacea</taxon>
        <taxon>Multicrustacea</taxon>
        <taxon>Hexanauplia</taxon>
        <taxon>Copepoda</taxon>
        <taxon>Siphonostomatoida</taxon>
        <taxon>Caligidae</taxon>
        <taxon>Lepeophtheirus</taxon>
    </lineage>
</organism>
<evidence type="ECO:0000256" key="4">
    <source>
        <dbReference type="ARBA" id="ARBA00023136"/>
    </source>
</evidence>
<proteinExistence type="predicted"/>
<protein>
    <submittedName>
        <fullName evidence="5">SLC7A9</fullName>
    </submittedName>
</protein>
<evidence type="ECO:0000256" key="3">
    <source>
        <dbReference type="ARBA" id="ARBA00022989"/>
    </source>
</evidence>
<dbReference type="InterPro" id="IPR050598">
    <property type="entry name" value="AminoAcid_Transporter"/>
</dbReference>
<sequence length="475" mass="51566">MSLTKRISFRDDSSSTAPQTLDSGCLAVEDECGGCGESSDGEKPGLKRRVDLFSGIALIVGTMIGSGIFVSPTGLLERTGSVPYSLCVWGLCGVVSMLGALAYAELGTMITSSGAEYAYFMLAFGPFPAYMFSWVSTMIIKPSQLAIICLSFGEYVVEAFTDECPPSNTTLKLVGVVTVAVVTLVNCLSVRLATAGCGRSFQQMVLQHLDFYPLQKNMLKVPSIGALATAFYSGLWAYDGWNNLNYVTEEIINPKRNLPLSIIIAIPMVTVCYLLVNISYLSVMSPSEMLISDAVAITFGNRILGAFAFLMPLSVAVSTFGSANGTIFAAGRLCYVASREGHLVDVLSFVHKDVLTPAPALLFHALVAIVMIVSGDIESLIDFFPLPNRPNLPRPYKVPLAIPIIVLIMSIYLVLAPIVNDPRVEYIYSALFMAFGGFIYLPFVRYKLKLPFIDKLTQWSQLLFKIIPPGTMPDC</sequence>
<dbReference type="PANTHER" id="PTHR11785:SF512">
    <property type="entry name" value="SOBREMESA, ISOFORM B"/>
    <property type="match status" value="1"/>
</dbReference>
<reference evidence="5" key="1">
    <citation type="submission" date="2021-02" db="EMBL/GenBank/DDBJ databases">
        <authorList>
            <person name="Bekaert M."/>
        </authorList>
    </citation>
    <scope>NUCLEOTIDE SEQUENCE</scope>
    <source>
        <strain evidence="5">IoA-00</strain>
    </source>
</reference>
<evidence type="ECO:0000256" key="1">
    <source>
        <dbReference type="ARBA" id="ARBA00004141"/>
    </source>
</evidence>
<dbReference type="GO" id="GO:0015179">
    <property type="term" value="F:L-amino acid transmembrane transporter activity"/>
    <property type="evidence" value="ECO:0007669"/>
    <property type="project" value="TreeGrafter"/>
</dbReference>
<evidence type="ECO:0000256" key="2">
    <source>
        <dbReference type="ARBA" id="ARBA00022692"/>
    </source>
</evidence>
<dbReference type="PANTHER" id="PTHR11785">
    <property type="entry name" value="AMINO ACID TRANSPORTER"/>
    <property type="match status" value="1"/>
</dbReference>
<dbReference type="InterPro" id="IPR002293">
    <property type="entry name" value="AA/rel_permease1"/>
</dbReference>
<name>A0A7R8CD08_LEPSM</name>
<gene>
    <name evidence="5" type="ORF">LSAA_1340</name>
</gene>
<comment type="subcellular location">
    <subcellularLocation>
        <location evidence="1">Membrane</location>
        <topology evidence="1">Multi-pass membrane protein</topology>
    </subcellularLocation>
</comment>
<dbReference type="PIRSF" id="PIRSF006060">
    <property type="entry name" value="AA_transporter"/>
    <property type="match status" value="1"/>
</dbReference>
<keyword evidence="6" id="KW-1185">Reference proteome</keyword>
<dbReference type="EMBL" id="HG994580">
    <property type="protein sequence ID" value="CAF2769029.1"/>
    <property type="molecule type" value="Genomic_DNA"/>
</dbReference>
<evidence type="ECO:0000313" key="6">
    <source>
        <dbReference type="Proteomes" id="UP000675881"/>
    </source>
</evidence>
<dbReference type="Proteomes" id="UP000675881">
    <property type="component" value="Chromosome 1"/>
</dbReference>
<keyword evidence="2" id="KW-0812">Transmembrane</keyword>